<dbReference type="GO" id="GO:0016020">
    <property type="term" value="C:membrane"/>
    <property type="evidence" value="ECO:0007669"/>
    <property type="project" value="GOC"/>
</dbReference>
<dbReference type="UniPathway" id="UPA00196"/>
<evidence type="ECO:0000256" key="6">
    <source>
        <dbReference type="ARBA" id="ARBA00022692"/>
    </source>
</evidence>
<evidence type="ECO:0000256" key="10">
    <source>
        <dbReference type="SAM" id="Phobius"/>
    </source>
</evidence>
<keyword evidence="8 10" id="KW-1133">Transmembrane helix</keyword>
<evidence type="ECO:0000256" key="5">
    <source>
        <dbReference type="ARBA" id="ARBA00022679"/>
    </source>
</evidence>
<feature type="transmembrane region" description="Helical" evidence="10">
    <location>
        <begin position="163"/>
        <end position="191"/>
    </location>
</feature>
<evidence type="ECO:0000256" key="4">
    <source>
        <dbReference type="ARBA" id="ARBA00022676"/>
    </source>
</evidence>
<keyword evidence="5" id="KW-0808">Transferase</keyword>
<dbReference type="Proteomes" id="UP000178336">
    <property type="component" value="Unassembled WGS sequence"/>
</dbReference>
<keyword evidence="4" id="KW-0328">Glycosyltransferase</keyword>
<dbReference type="GO" id="GO:0004376">
    <property type="term" value="F:GPI mannosyltransferase activity"/>
    <property type="evidence" value="ECO:0007669"/>
    <property type="project" value="InterPro"/>
</dbReference>
<keyword evidence="6 10" id="KW-0812">Transmembrane</keyword>
<evidence type="ECO:0000256" key="7">
    <source>
        <dbReference type="ARBA" id="ARBA00022824"/>
    </source>
</evidence>
<dbReference type="GO" id="GO:0000009">
    <property type="term" value="F:alpha-1,6-mannosyltransferase activity"/>
    <property type="evidence" value="ECO:0007669"/>
    <property type="project" value="InterPro"/>
</dbReference>
<comment type="pathway">
    <text evidence="2">Glycolipid biosynthesis; glycosylphosphatidylinositol-anchor biosynthesis.</text>
</comment>
<evidence type="ECO:0000256" key="8">
    <source>
        <dbReference type="ARBA" id="ARBA00022989"/>
    </source>
</evidence>
<dbReference type="PANTHER" id="PTHR12468">
    <property type="entry name" value="GPI MANNOSYLTRANSFERASE 2"/>
    <property type="match status" value="1"/>
</dbReference>
<evidence type="ECO:0008006" key="13">
    <source>
        <dbReference type="Google" id="ProtNLM"/>
    </source>
</evidence>
<evidence type="ECO:0000313" key="11">
    <source>
        <dbReference type="EMBL" id="OGD95305.1"/>
    </source>
</evidence>
<keyword evidence="9 10" id="KW-0472">Membrane</keyword>
<proteinExistence type="predicted"/>
<feature type="transmembrane region" description="Helical" evidence="10">
    <location>
        <begin position="203"/>
        <end position="224"/>
    </location>
</feature>
<comment type="subcellular location">
    <subcellularLocation>
        <location evidence="1">Endoplasmic reticulum membrane</location>
        <topology evidence="1">Multi-pass membrane protein</topology>
    </subcellularLocation>
</comment>
<name>A0A1F5GTY8_9BACT</name>
<keyword evidence="7" id="KW-0256">Endoplasmic reticulum</keyword>
<keyword evidence="3" id="KW-0337">GPI-anchor biosynthesis</keyword>
<evidence type="ECO:0000256" key="3">
    <source>
        <dbReference type="ARBA" id="ARBA00022502"/>
    </source>
</evidence>
<organism evidence="11 12">
    <name type="scientific">Candidatus Curtissbacteria bacterium RIFCSPLOWO2_01_FULL_37_9</name>
    <dbReference type="NCBI Taxonomy" id="1797724"/>
    <lineage>
        <taxon>Bacteria</taxon>
        <taxon>Candidatus Curtissiibacteriota</taxon>
    </lineage>
</organism>
<feature type="transmembrane region" description="Helical" evidence="10">
    <location>
        <begin position="338"/>
        <end position="356"/>
    </location>
</feature>
<reference evidence="11 12" key="1">
    <citation type="journal article" date="2016" name="Nat. Commun.">
        <title>Thousands of microbial genomes shed light on interconnected biogeochemical processes in an aquifer system.</title>
        <authorList>
            <person name="Anantharaman K."/>
            <person name="Brown C.T."/>
            <person name="Hug L.A."/>
            <person name="Sharon I."/>
            <person name="Castelle C.J."/>
            <person name="Probst A.J."/>
            <person name="Thomas B.C."/>
            <person name="Singh A."/>
            <person name="Wilkins M.J."/>
            <person name="Karaoz U."/>
            <person name="Brodie E.L."/>
            <person name="Williams K.H."/>
            <person name="Hubbard S.S."/>
            <person name="Banfield J.F."/>
        </authorList>
    </citation>
    <scope>NUCLEOTIDE SEQUENCE [LARGE SCALE GENOMIC DNA]</scope>
</reference>
<feature type="transmembrane region" description="Helical" evidence="10">
    <location>
        <begin position="292"/>
        <end position="309"/>
    </location>
</feature>
<feature type="transmembrane region" description="Helical" evidence="10">
    <location>
        <begin position="76"/>
        <end position="108"/>
    </location>
</feature>
<evidence type="ECO:0000256" key="1">
    <source>
        <dbReference type="ARBA" id="ARBA00004477"/>
    </source>
</evidence>
<evidence type="ECO:0000256" key="9">
    <source>
        <dbReference type="ARBA" id="ARBA00023136"/>
    </source>
</evidence>
<feature type="transmembrane region" description="Helical" evidence="10">
    <location>
        <begin position="129"/>
        <end position="157"/>
    </location>
</feature>
<dbReference type="PANTHER" id="PTHR12468:SF2">
    <property type="entry name" value="GPI MANNOSYLTRANSFERASE 2"/>
    <property type="match status" value="1"/>
</dbReference>
<dbReference type="EMBL" id="MFBN01000020">
    <property type="protein sequence ID" value="OGD95305.1"/>
    <property type="molecule type" value="Genomic_DNA"/>
</dbReference>
<dbReference type="GO" id="GO:0006506">
    <property type="term" value="P:GPI anchor biosynthetic process"/>
    <property type="evidence" value="ECO:0007669"/>
    <property type="project" value="UniProtKB-UniPathway"/>
</dbReference>
<accession>A0A1F5GTY8</accession>
<dbReference type="InterPro" id="IPR007315">
    <property type="entry name" value="PIG-V/Gpi18"/>
</dbReference>
<evidence type="ECO:0000256" key="2">
    <source>
        <dbReference type="ARBA" id="ARBA00004687"/>
    </source>
</evidence>
<dbReference type="STRING" id="1797724.A3A48_01710"/>
<sequence>MIRIFLFWRLGLFLLTYLGSKILPLTANSGLGAVDLNKAFDYWYSWAQWDGGHFYSLANKGYVLASDYAFFPLYPLLINIFSLFFFGNLLIAGLVISNISFLLFLLLFQNLLKKMYSSKIAFNATVTFLLFPTSFYAVSFYSESLFLLLVVVCFYFLKDKKFLLAAIFASIASLARNMGIFLAISIIYSYFSNIKFEFTRLDIRFLRVFVAFLGIIIFGLYSYAQSSNPLQFITAQSSWQRSIQDPVSTIIGNIWIIITNSNTPLGQYTDLLITLIFLALLIFGIKKIPSSWWIFSMLVILIPASTGTLASMPRYLLASLGVFIILGKLLEEKQYLKVPIWTVSLFLQVIIAVLFINGNWVA</sequence>
<evidence type="ECO:0000313" key="12">
    <source>
        <dbReference type="Proteomes" id="UP000178336"/>
    </source>
</evidence>
<protein>
    <recommendedName>
        <fullName evidence="13">Glycosyltransferase RgtA/B/C/D-like domain-containing protein</fullName>
    </recommendedName>
</protein>
<gene>
    <name evidence="11" type="ORF">A3A48_01710</name>
</gene>
<dbReference type="AlphaFoldDB" id="A0A1F5GTY8"/>
<dbReference type="Pfam" id="PF04188">
    <property type="entry name" value="Mannosyl_trans2"/>
    <property type="match status" value="1"/>
</dbReference>
<feature type="transmembrane region" description="Helical" evidence="10">
    <location>
        <begin position="265"/>
        <end position="285"/>
    </location>
</feature>
<comment type="caution">
    <text evidence="11">The sequence shown here is derived from an EMBL/GenBank/DDBJ whole genome shotgun (WGS) entry which is preliminary data.</text>
</comment>
<dbReference type="GO" id="GO:0031501">
    <property type="term" value="C:mannosyltransferase complex"/>
    <property type="evidence" value="ECO:0007669"/>
    <property type="project" value="TreeGrafter"/>
</dbReference>